<dbReference type="RefSeq" id="WP_157289429.1">
    <property type="nucleotide sequence ID" value="NZ_WQRF01000001.1"/>
</dbReference>
<evidence type="ECO:0000256" key="1">
    <source>
        <dbReference type="SAM" id="Phobius"/>
    </source>
</evidence>
<organism evidence="2 3">
    <name type="scientific">Devosia marina</name>
    <dbReference type="NCBI Taxonomy" id="2683198"/>
    <lineage>
        <taxon>Bacteria</taxon>
        <taxon>Pseudomonadati</taxon>
        <taxon>Pseudomonadota</taxon>
        <taxon>Alphaproteobacteria</taxon>
        <taxon>Hyphomicrobiales</taxon>
        <taxon>Devosiaceae</taxon>
        <taxon>Devosia</taxon>
    </lineage>
</organism>
<accession>A0A7X3FQ11</accession>
<evidence type="ECO:0000313" key="3">
    <source>
        <dbReference type="Proteomes" id="UP000438106"/>
    </source>
</evidence>
<protein>
    <submittedName>
        <fullName evidence="2">Uncharacterized protein</fullName>
    </submittedName>
</protein>
<name>A0A7X3FQ11_9HYPH</name>
<proteinExistence type="predicted"/>
<gene>
    <name evidence="2" type="ORF">GO014_05675</name>
</gene>
<feature type="transmembrane region" description="Helical" evidence="1">
    <location>
        <begin position="34"/>
        <end position="54"/>
    </location>
</feature>
<keyword evidence="1" id="KW-0812">Transmembrane</keyword>
<keyword evidence="3" id="KW-1185">Reference proteome</keyword>
<reference evidence="2 3" key="1">
    <citation type="submission" date="2019-12" db="EMBL/GenBank/DDBJ databases">
        <title>Devosia maris sp. nov., isolated from the deep seawater.</title>
        <authorList>
            <person name="Liu Y."/>
        </authorList>
    </citation>
    <scope>NUCLEOTIDE SEQUENCE [LARGE SCALE GENOMIC DNA]</scope>
    <source>
        <strain evidence="2 3">L53-10-65</strain>
    </source>
</reference>
<dbReference type="EMBL" id="WQRF01000001">
    <property type="protein sequence ID" value="MVS98506.1"/>
    <property type="molecule type" value="Genomic_DNA"/>
</dbReference>
<dbReference type="Proteomes" id="UP000438106">
    <property type="component" value="Unassembled WGS sequence"/>
</dbReference>
<dbReference type="AlphaFoldDB" id="A0A7X3FQ11"/>
<sequence length="242" mass="25622">MDVTPKREFWLISTMAASGIDANASEGGKGQMAYNLAGIALIVLLLTVGVAYLVDQAARNTQRPLPSLIDADPITQTVAGRELHVPTTWFRFGETIKPGFVSQVDLTFALPLIAGQQPTPVEATLISRSAARASGALLDAVYLHQFADGSVGGIPGLVGKPLLAADGYADETVWYDPLSPAPFVAKCAAAPDPSRSDRCLRTIHLPNGLAAILSFDAEALVAWRQFDAELAQWLGKIGALDN</sequence>
<comment type="caution">
    <text evidence="2">The sequence shown here is derived from an EMBL/GenBank/DDBJ whole genome shotgun (WGS) entry which is preliminary data.</text>
</comment>
<keyword evidence="1" id="KW-1133">Transmembrane helix</keyword>
<evidence type="ECO:0000313" key="2">
    <source>
        <dbReference type="EMBL" id="MVS98506.1"/>
    </source>
</evidence>
<keyword evidence="1" id="KW-0472">Membrane</keyword>